<keyword evidence="1" id="KW-0732">Signal</keyword>
<dbReference type="Proteomes" id="UP000008311">
    <property type="component" value="Unassembled WGS sequence"/>
</dbReference>
<evidence type="ECO:0008006" key="4">
    <source>
        <dbReference type="Google" id="ProtNLM"/>
    </source>
</evidence>
<name>B9RCK9_RICCO</name>
<dbReference type="PANTHER" id="PTHR46442:SF6">
    <property type="entry name" value="DIRIGENT PROTEIN 5"/>
    <property type="match status" value="1"/>
</dbReference>
<feature type="chain" id="PRO_5002890913" description="Dirigent protein" evidence="1">
    <location>
        <begin position="24"/>
        <end position="103"/>
    </location>
</feature>
<dbReference type="InParanoid" id="B9RCK9"/>
<dbReference type="STRING" id="3988.B9RCK9"/>
<evidence type="ECO:0000313" key="3">
    <source>
        <dbReference type="Proteomes" id="UP000008311"/>
    </source>
</evidence>
<sequence length="103" mass="12086">MKNLTGKSCFILFMLRISQSVVAHRKSLKHQKPCNRAQGFYFYDKKTDYNAWMSFALAFNSTERKGTGDFFMSRGIATIQTQATEGIKYFRLKMDVKLYECHY</sequence>
<dbReference type="EMBL" id="EQ973774">
    <property type="protein sequence ID" value="EEF51280.1"/>
    <property type="molecule type" value="Genomic_DNA"/>
</dbReference>
<dbReference type="AlphaFoldDB" id="B9RCK9"/>
<gene>
    <name evidence="2" type="ORF">RCOM_1689530</name>
</gene>
<keyword evidence="3" id="KW-1185">Reference proteome</keyword>
<dbReference type="InterPro" id="IPR004265">
    <property type="entry name" value="Dirigent"/>
</dbReference>
<dbReference type="PANTHER" id="PTHR46442">
    <property type="entry name" value="DIRIGENT PROTEIN"/>
    <property type="match status" value="1"/>
</dbReference>
<accession>B9RCK9</accession>
<evidence type="ECO:0000256" key="1">
    <source>
        <dbReference type="SAM" id="SignalP"/>
    </source>
</evidence>
<organism evidence="2 3">
    <name type="scientific">Ricinus communis</name>
    <name type="common">Castor bean</name>
    <dbReference type="NCBI Taxonomy" id="3988"/>
    <lineage>
        <taxon>Eukaryota</taxon>
        <taxon>Viridiplantae</taxon>
        <taxon>Streptophyta</taxon>
        <taxon>Embryophyta</taxon>
        <taxon>Tracheophyta</taxon>
        <taxon>Spermatophyta</taxon>
        <taxon>Magnoliopsida</taxon>
        <taxon>eudicotyledons</taxon>
        <taxon>Gunneridae</taxon>
        <taxon>Pentapetalae</taxon>
        <taxon>rosids</taxon>
        <taxon>fabids</taxon>
        <taxon>Malpighiales</taxon>
        <taxon>Euphorbiaceae</taxon>
        <taxon>Acalyphoideae</taxon>
        <taxon>Acalypheae</taxon>
        <taxon>Ricinus</taxon>
    </lineage>
</organism>
<feature type="signal peptide" evidence="1">
    <location>
        <begin position="1"/>
        <end position="23"/>
    </location>
</feature>
<proteinExistence type="predicted"/>
<protein>
    <recommendedName>
        <fullName evidence="4">Dirigent protein</fullName>
    </recommendedName>
</protein>
<reference evidence="3" key="1">
    <citation type="journal article" date="2010" name="Nat. Biotechnol.">
        <title>Draft genome sequence of the oilseed species Ricinus communis.</title>
        <authorList>
            <person name="Chan A.P."/>
            <person name="Crabtree J."/>
            <person name="Zhao Q."/>
            <person name="Lorenzi H."/>
            <person name="Orvis J."/>
            <person name="Puiu D."/>
            <person name="Melake-Berhan A."/>
            <person name="Jones K.M."/>
            <person name="Redman J."/>
            <person name="Chen G."/>
            <person name="Cahoon E.B."/>
            <person name="Gedil M."/>
            <person name="Stanke M."/>
            <person name="Haas B.J."/>
            <person name="Wortman J.R."/>
            <person name="Fraser-Liggett C.M."/>
            <person name="Ravel J."/>
            <person name="Rabinowicz P.D."/>
        </authorList>
    </citation>
    <scope>NUCLEOTIDE SEQUENCE [LARGE SCALE GENOMIC DNA]</scope>
    <source>
        <strain evidence="3">cv. Hale</strain>
    </source>
</reference>
<evidence type="ECO:0000313" key="2">
    <source>
        <dbReference type="EMBL" id="EEF51280.1"/>
    </source>
</evidence>